<evidence type="ECO:0000313" key="2">
    <source>
        <dbReference type="EMBL" id="PJB16082.1"/>
    </source>
</evidence>
<dbReference type="InterPro" id="IPR003141">
    <property type="entry name" value="Pol/His_phosphatase_N"/>
</dbReference>
<dbReference type="SMART" id="SM00481">
    <property type="entry name" value="POLIIIAc"/>
    <property type="match status" value="1"/>
</dbReference>
<proteinExistence type="predicted"/>
<dbReference type="PANTHER" id="PTHR42924">
    <property type="entry name" value="EXONUCLEASE"/>
    <property type="match status" value="1"/>
</dbReference>
<dbReference type="Proteomes" id="UP000230611">
    <property type="component" value="Unassembled WGS sequence"/>
</dbReference>
<dbReference type="InterPro" id="IPR004013">
    <property type="entry name" value="PHP_dom"/>
</dbReference>
<dbReference type="SUPFAM" id="SSF89550">
    <property type="entry name" value="PHP domain-like"/>
    <property type="match status" value="1"/>
</dbReference>
<evidence type="ECO:0000259" key="1">
    <source>
        <dbReference type="SMART" id="SM00481"/>
    </source>
</evidence>
<name>A0A2M8AET7_9BACT</name>
<dbReference type="GO" id="GO:0035312">
    <property type="term" value="F:5'-3' DNA exonuclease activity"/>
    <property type="evidence" value="ECO:0007669"/>
    <property type="project" value="TreeGrafter"/>
</dbReference>
<dbReference type="Pfam" id="PF02811">
    <property type="entry name" value="PHP"/>
    <property type="match status" value="1"/>
</dbReference>
<organism evidence="2 3">
    <name type="scientific">Candidatus Falkowbacteria bacterium CG_4_9_14_3_um_filter_38_19</name>
    <dbReference type="NCBI Taxonomy" id="1974559"/>
    <lineage>
        <taxon>Bacteria</taxon>
        <taxon>Candidatus Falkowiibacteriota</taxon>
    </lineage>
</organism>
<dbReference type="CDD" id="cd07438">
    <property type="entry name" value="PHP_HisPPase_AMP"/>
    <property type="match status" value="1"/>
</dbReference>
<dbReference type="EMBL" id="PFUO01000119">
    <property type="protein sequence ID" value="PJB16082.1"/>
    <property type="molecule type" value="Genomic_DNA"/>
</dbReference>
<dbReference type="PANTHER" id="PTHR42924:SF3">
    <property type="entry name" value="POLYMERASE_HISTIDINOL PHOSPHATASE N-TERMINAL DOMAIN-CONTAINING PROTEIN"/>
    <property type="match status" value="1"/>
</dbReference>
<gene>
    <name evidence="2" type="ORF">CO116_02645</name>
</gene>
<reference evidence="3" key="1">
    <citation type="submission" date="2017-09" db="EMBL/GenBank/DDBJ databases">
        <title>Depth-based differentiation of microbial function through sediment-hosted aquifers and enrichment of novel symbionts in the deep terrestrial subsurface.</title>
        <authorList>
            <person name="Probst A.J."/>
            <person name="Ladd B."/>
            <person name="Jarett J.K."/>
            <person name="Geller-Mcgrath D.E."/>
            <person name="Sieber C.M.K."/>
            <person name="Emerson J.B."/>
            <person name="Anantharaman K."/>
            <person name="Thomas B.C."/>
            <person name="Malmstrom R."/>
            <person name="Stieglmeier M."/>
            <person name="Klingl A."/>
            <person name="Woyke T."/>
            <person name="Ryan C.M."/>
            <person name="Banfield J.F."/>
        </authorList>
    </citation>
    <scope>NUCLEOTIDE SEQUENCE [LARGE SCALE GENOMIC DNA]</scope>
</reference>
<dbReference type="InterPro" id="IPR016195">
    <property type="entry name" value="Pol/histidinol_Pase-like"/>
</dbReference>
<dbReference type="GO" id="GO:0004534">
    <property type="term" value="F:5'-3' RNA exonuclease activity"/>
    <property type="evidence" value="ECO:0007669"/>
    <property type="project" value="TreeGrafter"/>
</dbReference>
<feature type="domain" description="Polymerase/histidinol phosphatase N-terminal" evidence="1">
    <location>
        <begin position="3"/>
        <end position="69"/>
    </location>
</feature>
<dbReference type="Gene3D" id="3.20.20.140">
    <property type="entry name" value="Metal-dependent hydrolases"/>
    <property type="match status" value="1"/>
</dbReference>
<comment type="caution">
    <text evidence="2">The sequence shown here is derived from an EMBL/GenBank/DDBJ whole genome shotgun (WGS) entry which is preliminary data.</text>
</comment>
<evidence type="ECO:0000313" key="3">
    <source>
        <dbReference type="Proteomes" id="UP000230611"/>
    </source>
</evidence>
<accession>A0A2M8AET7</accession>
<protein>
    <recommendedName>
        <fullName evidence="1">Polymerase/histidinol phosphatase N-terminal domain-containing protein</fullName>
    </recommendedName>
</protein>
<dbReference type="AlphaFoldDB" id="A0A2M8AET7"/>
<feature type="non-terminal residue" evidence="2">
    <location>
        <position position="198"/>
    </location>
</feature>
<dbReference type="InterPro" id="IPR052018">
    <property type="entry name" value="PHP_domain"/>
</dbReference>
<sequence>MKIDLHCHSYYSDDGISSPEKLIKMALKKGLDGIALTDHDTTKGWKEAAEVAKKLNAVLIWGEEIKIKKNGKTVGEILGYFLKKEINPRGKSVEEVIDEIKKQGGLAIIAHPYHWIKPFKELEKYKNLADGIEVFNARSQTKKGNQKSFIFAQKNNLAMTAGSDAHHCSEVGDAYIEAEVKNLEELKEAVLEKKVKIF</sequence>